<evidence type="ECO:0000313" key="1">
    <source>
        <dbReference type="EMBL" id="NEN51031.1"/>
    </source>
</evidence>
<evidence type="ECO:0000313" key="2">
    <source>
        <dbReference type="Proteomes" id="UP000471152"/>
    </source>
</evidence>
<sequence length="49" mass="5179">MSATASPRSAQLDDYVRRLVAEAPELTAVQRATIRGALRSAPAPKRASA</sequence>
<gene>
    <name evidence="1" type="ORF">G3R41_08765</name>
</gene>
<dbReference type="AlphaFoldDB" id="A0A6P0H5P9"/>
<dbReference type="EMBL" id="JAAGWB010000018">
    <property type="protein sequence ID" value="NEN51031.1"/>
    <property type="molecule type" value="Genomic_DNA"/>
</dbReference>
<dbReference type="RefSeq" id="WP_163610728.1">
    <property type="nucleotide sequence ID" value="NZ_JAAGWB010000018.1"/>
</dbReference>
<accession>A0A6P0H5P9</accession>
<dbReference type="Proteomes" id="UP000471152">
    <property type="component" value="Unassembled WGS sequence"/>
</dbReference>
<name>A0A6P0H5P9_9ACTN</name>
<reference evidence="1 2" key="1">
    <citation type="submission" date="2020-02" db="EMBL/GenBank/DDBJ databases">
        <title>The WGS of Modestobacter muralis DSM 100205.</title>
        <authorList>
            <person name="Jiang Z."/>
        </authorList>
    </citation>
    <scope>NUCLEOTIDE SEQUENCE [LARGE SCALE GENOMIC DNA]</scope>
    <source>
        <strain evidence="1 2">DSM 100205</strain>
    </source>
</reference>
<organism evidence="1 2">
    <name type="scientific">Modestobacter muralis</name>
    <dbReference type="NCBI Taxonomy" id="1608614"/>
    <lineage>
        <taxon>Bacteria</taxon>
        <taxon>Bacillati</taxon>
        <taxon>Actinomycetota</taxon>
        <taxon>Actinomycetes</taxon>
        <taxon>Geodermatophilales</taxon>
        <taxon>Geodermatophilaceae</taxon>
        <taxon>Modestobacter</taxon>
    </lineage>
</organism>
<comment type="caution">
    <text evidence="1">The sequence shown here is derived from an EMBL/GenBank/DDBJ whole genome shotgun (WGS) entry which is preliminary data.</text>
</comment>
<proteinExistence type="predicted"/>
<protein>
    <submittedName>
        <fullName evidence="1">Uncharacterized protein</fullName>
    </submittedName>
</protein>